<comment type="function">
    <text evidence="4">Responsible for synthesis of pseudouridine from uracil-13 in transfer RNAs.</text>
</comment>
<sequence length="351" mass="38576">MSELPRAFGAAPLQARMRSSAEDFQVDELPAFAPSGEGEHLLLTVRKRGMNTAFAARRLAQWAGVAELAIGYAGMKDRHAVTTQRFSVHLPKRVAPALDSLQDADLQVLEAHWHNRKLPRGALAGNGFVLVLRQVRGERGAIEARLAQIAARGIPNWFGEQRFGRDGGNVGAALAMFGGRRVRREQRSLLLSAARSELFNQVLAARVAAGNWDSALNGEVWMLDGSRSVFGPEPWSEALAERLQRFDIHPSAPLWGAGELRSAEAARALELAVLDEAVAQRLRDGLEREGLKQERRATRLRVADLQWRWLDGQDDALELRFALPPGSYATALLHELGQVEEAPQPQASTEA</sequence>
<evidence type="ECO:0000256" key="2">
    <source>
        <dbReference type="ARBA" id="ARBA00022694"/>
    </source>
</evidence>
<comment type="similarity">
    <text evidence="1 4">Belongs to the pseudouridine synthase TruD family.</text>
</comment>
<dbReference type="RefSeq" id="WP_342073482.1">
    <property type="nucleotide sequence ID" value="NZ_JAQJCQ010000008.1"/>
</dbReference>
<protein>
    <recommendedName>
        <fullName evidence="4">tRNA pseudouridine synthase D</fullName>
        <ecNumber evidence="4">5.4.99.27</ecNumber>
    </recommendedName>
    <alternativeName>
        <fullName evidence="4">tRNA pseudouridine(13) synthase</fullName>
    </alternativeName>
    <alternativeName>
        <fullName evidence="4">tRNA pseudouridylate synthase D</fullName>
    </alternativeName>
    <alternativeName>
        <fullName evidence="4">tRNA-uridine isomerase D</fullName>
    </alternativeName>
</protein>
<dbReference type="PANTHER" id="PTHR47811:SF1">
    <property type="entry name" value="TRNA PSEUDOURIDINE SYNTHASE D"/>
    <property type="match status" value="1"/>
</dbReference>
<comment type="catalytic activity">
    <reaction evidence="4">
        <text>uridine(13) in tRNA = pseudouridine(13) in tRNA</text>
        <dbReference type="Rhea" id="RHEA:42540"/>
        <dbReference type="Rhea" id="RHEA-COMP:10105"/>
        <dbReference type="Rhea" id="RHEA-COMP:10106"/>
        <dbReference type="ChEBI" id="CHEBI:65314"/>
        <dbReference type="ChEBI" id="CHEBI:65315"/>
        <dbReference type="EC" id="5.4.99.27"/>
    </reaction>
</comment>
<accession>A0ABU9LB36</accession>
<dbReference type="GO" id="GO:0160150">
    <property type="term" value="F:tRNA pseudouridine(13) synthase activity"/>
    <property type="evidence" value="ECO:0007669"/>
    <property type="project" value="UniProtKB-EC"/>
</dbReference>
<evidence type="ECO:0000256" key="3">
    <source>
        <dbReference type="ARBA" id="ARBA00023235"/>
    </source>
</evidence>
<proteinExistence type="inferred from homology"/>
<dbReference type="HAMAP" id="MF_01082">
    <property type="entry name" value="TruD"/>
    <property type="match status" value="1"/>
</dbReference>
<dbReference type="EMBL" id="JAQJCQ010000008">
    <property type="protein sequence ID" value="MEL4891934.1"/>
    <property type="molecule type" value="Genomic_DNA"/>
</dbReference>
<dbReference type="SUPFAM" id="SSF55120">
    <property type="entry name" value="Pseudouridine synthase"/>
    <property type="match status" value="1"/>
</dbReference>
<dbReference type="Pfam" id="PF01142">
    <property type="entry name" value="TruD"/>
    <property type="match status" value="2"/>
</dbReference>
<dbReference type="InterPro" id="IPR011760">
    <property type="entry name" value="PsdUridine_synth_TruD_insert"/>
</dbReference>
<dbReference type="InterPro" id="IPR042214">
    <property type="entry name" value="TruD_catalytic"/>
</dbReference>
<dbReference type="NCBIfam" id="NF002153">
    <property type="entry name" value="PRK00984.1-2"/>
    <property type="match status" value="1"/>
</dbReference>
<dbReference type="InterPro" id="IPR020119">
    <property type="entry name" value="PsdUridine_synth_TruD_CS"/>
</dbReference>
<gene>
    <name evidence="4 6" type="primary">truD</name>
    <name evidence="6" type="ORF">PIQ37_10890</name>
</gene>
<evidence type="ECO:0000256" key="1">
    <source>
        <dbReference type="ARBA" id="ARBA00007953"/>
    </source>
</evidence>
<dbReference type="InterPro" id="IPR043165">
    <property type="entry name" value="TruD_insert_sf"/>
</dbReference>
<dbReference type="PROSITE" id="PS01268">
    <property type="entry name" value="UPF0024"/>
    <property type="match status" value="1"/>
</dbReference>
<dbReference type="CDD" id="cd02575">
    <property type="entry name" value="PseudoU_synth_EcTruD"/>
    <property type="match status" value="1"/>
</dbReference>
<evidence type="ECO:0000256" key="4">
    <source>
        <dbReference type="HAMAP-Rule" id="MF_01082"/>
    </source>
</evidence>
<dbReference type="PANTHER" id="PTHR47811">
    <property type="entry name" value="TRNA PSEUDOURIDINE SYNTHASE D"/>
    <property type="match status" value="1"/>
</dbReference>
<feature type="active site" description="Nucleophile" evidence="4">
    <location>
        <position position="77"/>
    </location>
</feature>
<dbReference type="InterPro" id="IPR050170">
    <property type="entry name" value="TruD_pseudoU_synthase"/>
</dbReference>
<keyword evidence="2 4" id="KW-0819">tRNA processing</keyword>
<dbReference type="Gene3D" id="3.30.2340.10">
    <property type="entry name" value="TruD, insertion domain"/>
    <property type="match status" value="1"/>
</dbReference>
<organism evidence="6 7">
    <name type="scientific">Xanthomonas protegens</name>
    <dbReference type="NCBI Taxonomy" id="3380705"/>
    <lineage>
        <taxon>Bacteria</taxon>
        <taxon>Pseudomonadati</taxon>
        <taxon>Pseudomonadota</taxon>
        <taxon>Gammaproteobacteria</taxon>
        <taxon>Lysobacterales</taxon>
        <taxon>Lysobacteraceae</taxon>
        <taxon>Xanthomonas</taxon>
    </lineage>
</organism>
<dbReference type="InterPro" id="IPR020103">
    <property type="entry name" value="PsdUridine_synth_cat_dom_sf"/>
</dbReference>
<keyword evidence="3 4" id="KW-0413">Isomerase</keyword>
<dbReference type="PROSITE" id="PS50984">
    <property type="entry name" value="TRUD"/>
    <property type="match status" value="1"/>
</dbReference>
<evidence type="ECO:0000313" key="7">
    <source>
        <dbReference type="Proteomes" id="UP001486626"/>
    </source>
</evidence>
<dbReference type="Proteomes" id="UP001486626">
    <property type="component" value="Unassembled WGS sequence"/>
</dbReference>
<evidence type="ECO:0000259" key="5">
    <source>
        <dbReference type="PROSITE" id="PS50984"/>
    </source>
</evidence>
<dbReference type="Gene3D" id="3.30.2350.20">
    <property type="entry name" value="TruD, catalytic domain"/>
    <property type="match status" value="1"/>
</dbReference>
<evidence type="ECO:0000313" key="6">
    <source>
        <dbReference type="EMBL" id="MEL4891934.1"/>
    </source>
</evidence>
<comment type="caution">
    <text evidence="6">The sequence shown here is derived from an EMBL/GenBank/DDBJ whole genome shotgun (WGS) entry which is preliminary data.</text>
</comment>
<name>A0ABU9LB36_9XANT</name>
<dbReference type="InterPro" id="IPR001656">
    <property type="entry name" value="PsdUridine_synth_TruD"/>
</dbReference>
<dbReference type="EC" id="5.4.99.27" evidence="4"/>
<keyword evidence="7" id="KW-1185">Reference proteome</keyword>
<feature type="domain" description="TRUD" evidence="5">
    <location>
        <begin position="153"/>
        <end position="305"/>
    </location>
</feature>
<reference evidence="6 7" key="1">
    <citation type="journal article" date="2024" name="FEMS Microbiol. Lett.">
        <title>Xanthomonas protegens sp. nov., a novel rice seed-associated bacterium, provides in vivo protection against X. oryzae pv. oryzae, the bacterial leaf blight pathogen.</title>
        <authorList>
            <person name="Rana R."/>
            <person name="Sharma A."/>
            <person name="Madhavan V.N."/>
            <person name="Korpole S."/>
            <person name="Sonti R.V."/>
            <person name="Patel H.K."/>
            <person name="Patil P.B."/>
        </authorList>
    </citation>
    <scope>NUCLEOTIDE SEQUENCE [LARGE SCALE GENOMIC DNA]</scope>
    <source>
        <strain evidence="6 7">PPL118</strain>
    </source>
</reference>